<dbReference type="PANTHER" id="PTHR43163">
    <property type="entry name" value="DIPEPTIDE TRANSPORT SYSTEM PERMEASE PROTEIN DPPB-RELATED"/>
    <property type="match status" value="1"/>
</dbReference>
<reference evidence="9 10" key="1">
    <citation type="submission" date="2012-08" db="EMBL/GenBank/DDBJ databases">
        <title>Whole genome shotgun sequence of Austwickia chelonae NBRC 105200.</title>
        <authorList>
            <person name="Yoshida I."/>
            <person name="Hosoyama A."/>
            <person name="Tsuchikane K."/>
            <person name="Katsumata H."/>
            <person name="Ando Y."/>
            <person name="Ohji S."/>
            <person name="Hamada M."/>
            <person name="Tamura T."/>
            <person name="Yamazoe A."/>
            <person name="Yamazaki S."/>
            <person name="Fujita N."/>
        </authorList>
    </citation>
    <scope>NUCLEOTIDE SEQUENCE [LARGE SCALE GENOMIC DNA]</scope>
    <source>
        <strain evidence="9 10">NBRC 105200</strain>
    </source>
</reference>
<dbReference type="PANTHER" id="PTHR43163:SF6">
    <property type="entry name" value="DIPEPTIDE TRANSPORT SYSTEM PERMEASE PROTEIN DPPB-RELATED"/>
    <property type="match status" value="1"/>
</dbReference>
<dbReference type="SUPFAM" id="SSF161098">
    <property type="entry name" value="MetI-like"/>
    <property type="match status" value="1"/>
</dbReference>
<dbReference type="STRING" id="100225.SAMN05421595_1143"/>
<sequence length="316" mass="33649">MALTLARRGLILLASLFVSSIVVFGFMQVLPGDPARVALGITASEDSVARLRQEYGLEEPLLTQYASWMAGLLTGDMGASYVTGEQIAPRLFDALAVTGWLVGAALLVAAAVAGPLGTVMAVRHRHLDGIALTALSQVGIAIPAFLAGMILVALVSVRWDLLPSSGWVAPAQDPLAFLEHLALPALSLGLIQSAVLSRYIRSAVLDVLREDYMRTARSKGFTPTRALIRHGLRNAGVPVVTVLGLQISAMLIGAVVVERVFVVHGLGSLLLEAVRLRDLIVVQDVVMLLVAVVLVISFLTDALHVLIDPRTRAPRR</sequence>
<accession>K6ULK0</accession>
<feature type="domain" description="ABC transmembrane type-1" evidence="8">
    <location>
        <begin position="95"/>
        <end position="300"/>
    </location>
</feature>
<dbReference type="GO" id="GO:0071916">
    <property type="term" value="F:dipeptide transmembrane transporter activity"/>
    <property type="evidence" value="ECO:0007669"/>
    <property type="project" value="TreeGrafter"/>
</dbReference>
<gene>
    <name evidence="9" type="ORF">AUCHE_05_02210</name>
</gene>
<evidence type="ECO:0000256" key="5">
    <source>
        <dbReference type="ARBA" id="ARBA00022989"/>
    </source>
</evidence>
<dbReference type="GO" id="GO:0005886">
    <property type="term" value="C:plasma membrane"/>
    <property type="evidence" value="ECO:0007669"/>
    <property type="project" value="UniProtKB-SubCell"/>
</dbReference>
<keyword evidence="10" id="KW-1185">Reference proteome</keyword>
<feature type="transmembrane region" description="Helical" evidence="7">
    <location>
        <begin position="285"/>
        <end position="307"/>
    </location>
</feature>
<comment type="subcellular location">
    <subcellularLocation>
        <location evidence="1 7">Cell membrane</location>
        <topology evidence="1 7">Multi-pass membrane protein</topology>
    </subcellularLocation>
</comment>
<proteinExistence type="inferred from homology"/>
<keyword evidence="2 7" id="KW-0813">Transport</keyword>
<organism evidence="9 10">
    <name type="scientific">Austwickia chelonae NBRC 105200</name>
    <dbReference type="NCBI Taxonomy" id="1184607"/>
    <lineage>
        <taxon>Bacteria</taxon>
        <taxon>Bacillati</taxon>
        <taxon>Actinomycetota</taxon>
        <taxon>Actinomycetes</taxon>
        <taxon>Micrococcales</taxon>
        <taxon>Dermatophilaceae</taxon>
        <taxon>Austwickia</taxon>
    </lineage>
</organism>
<dbReference type="InterPro" id="IPR000515">
    <property type="entry name" value="MetI-like"/>
</dbReference>
<feature type="transmembrane region" description="Helical" evidence="7">
    <location>
        <begin position="235"/>
        <end position="257"/>
    </location>
</feature>
<dbReference type="Proteomes" id="UP000008495">
    <property type="component" value="Unassembled WGS sequence"/>
</dbReference>
<dbReference type="OrthoDB" id="3543764at2"/>
<dbReference type="EMBL" id="BAGZ01000005">
    <property type="protein sequence ID" value="GAB77316.1"/>
    <property type="molecule type" value="Genomic_DNA"/>
</dbReference>
<evidence type="ECO:0000256" key="4">
    <source>
        <dbReference type="ARBA" id="ARBA00022692"/>
    </source>
</evidence>
<feature type="transmembrane region" description="Helical" evidence="7">
    <location>
        <begin position="100"/>
        <end position="122"/>
    </location>
</feature>
<protein>
    <submittedName>
        <fullName evidence="9">Putative ABC transporter permease protein</fullName>
    </submittedName>
</protein>
<dbReference type="eggNOG" id="COG0601">
    <property type="taxonomic scope" value="Bacteria"/>
</dbReference>
<evidence type="ECO:0000256" key="3">
    <source>
        <dbReference type="ARBA" id="ARBA00022475"/>
    </source>
</evidence>
<keyword evidence="3" id="KW-1003">Cell membrane</keyword>
<feature type="transmembrane region" description="Helical" evidence="7">
    <location>
        <begin position="9"/>
        <end position="30"/>
    </location>
</feature>
<dbReference type="Pfam" id="PF00528">
    <property type="entry name" value="BPD_transp_1"/>
    <property type="match status" value="1"/>
</dbReference>
<evidence type="ECO:0000256" key="1">
    <source>
        <dbReference type="ARBA" id="ARBA00004651"/>
    </source>
</evidence>
<name>K6ULK0_9MICO</name>
<feature type="transmembrane region" description="Helical" evidence="7">
    <location>
        <begin position="177"/>
        <end position="200"/>
    </location>
</feature>
<comment type="caution">
    <text evidence="9">The sequence shown here is derived from an EMBL/GenBank/DDBJ whole genome shotgun (WGS) entry which is preliminary data.</text>
</comment>
<evidence type="ECO:0000256" key="6">
    <source>
        <dbReference type="ARBA" id="ARBA00023136"/>
    </source>
</evidence>
<comment type="similarity">
    <text evidence="7">Belongs to the binding-protein-dependent transport system permease family.</text>
</comment>
<evidence type="ECO:0000256" key="7">
    <source>
        <dbReference type="RuleBase" id="RU363032"/>
    </source>
</evidence>
<evidence type="ECO:0000259" key="8">
    <source>
        <dbReference type="PROSITE" id="PS50928"/>
    </source>
</evidence>
<dbReference type="Pfam" id="PF19300">
    <property type="entry name" value="BPD_transp_1_N"/>
    <property type="match status" value="1"/>
</dbReference>
<evidence type="ECO:0000313" key="10">
    <source>
        <dbReference type="Proteomes" id="UP000008495"/>
    </source>
</evidence>
<dbReference type="PROSITE" id="PS50928">
    <property type="entry name" value="ABC_TM1"/>
    <property type="match status" value="1"/>
</dbReference>
<dbReference type="InterPro" id="IPR045621">
    <property type="entry name" value="BPD_transp_1_N"/>
</dbReference>
<dbReference type="AlphaFoldDB" id="K6ULK0"/>
<keyword evidence="6 7" id="KW-0472">Membrane</keyword>
<dbReference type="RefSeq" id="WP_006502068.1">
    <property type="nucleotide sequence ID" value="NZ_BAGZ01000005.1"/>
</dbReference>
<evidence type="ECO:0000313" key="9">
    <source>
        <dbReference type="EMBL" id="GAB77316.1"/>
    </source>
</evidence>
<evidence type="ECO:0000256" key="2">
    <source>
        <dbReference type="ARBA" id="ARBA00022448"/>
    </source>
</evidence>
<dbReference type="Gene3D" id="1.10.3720.10">
    <property type="entry name" value="MetI-like"/>
    <property type="match status" value="1"/>
</dbReference>
<keyword evidence="5 7" id="KW-1133">Transmembrane helix</keyword>
<dbReference type="InterPro" id="IPR035906">
    <property type="entry name" value="MetI-like_sf"/>
</dbReference>
<feature type="transmembrane region" description="Helical" evidence="7">
    <location>
        <begin position="134"/>
        <end position="157"/>
    </location>
</feature>
<keyword evidence="4 7" id="KW-0812">Transmembrane</keyword>